<name>A0AAW8UPF2_ENTCA</name>
<gene>
    <name evidence="2" type="ORF">P7I32_16050</name>
</gene>
<feature type="transmembrane region" description="Helical" evidence="1">
    <location>
        <begin position="6"/>
        <end position="25"/>
    </location>
</feature>
<proteinExistence type="predicted"/>
<evidence type="ECO:0000313" key="2">
    <source>
        <dbReference type="EMBL" id="MDT2966094.1"/>
    </source>
</evidence>
<evidence type="ECO:0008006" key="4">
    <source>
        <dbReference type="Google" id="ProtNLM"/>
    </source>
</evidence>
<reference evidence="2" key="1">
    <citation type="submission" date="2023-03" db="EMBL/GenBank/DDBJ databases">
        <authorList>
            <person name="Shen W."/>
            <person name="Cai J."/>
        </authorList>
    </citation>
    <scope>NUCLEOTIDE SEQUENCE</scope>
    <source>
        <strain evidence="2">K72-2</strain>
    </source>
</reference>
<dbReference type="RefSeq" id="WP_155642949.1">
    <property type="nucleotide sequence ID" value="NZ_BAAAXK010000010.1"/>
</dbReference>
<dbReference type="Proteomes" id="UP001268896">
    <property type="component" value="Unassembled WGS sequence"/>
</dbReference>
<evidence type="ECO:0000256" key="1">
    <source>
        <dbReference type="SAM" id="Phobius"/>
    </source>
</evidence>
<keyword evidence="1" id="KW-1133">Transmembrane helix</keyword>
<accession>A0AAW8UPF2</accession>
<dbReference type="AlphaFoldDB" id="A0AAW8UPF2"/>
<protein>
    <recommendedName>
        <fullName evidence="4">YvrJ family protein</fullName>
    </recommendedName>
</protein>
<keyword evidence="1" id="KW-0472">Membrane</keyword>
<organism evidence="2 3">
    <name type="scientific">Enterococcus casseliflavus</name>
    <name type="common">Enterococcus flavescens</name>
    <dbReference type="NCBI Taxonomy" id="37734"/>
    <lineage>
        <taxon>Bacteria</taxon>
        <taxon>Bacillati</taxon>
        <taxon>Bacillota</taxon>
        <taxon>Bacilli</taxon>
        <taxon>Lactobacillales</taxon>
        <taxon>Enterococcaceae</taxon>
        <taxon>Enterococcus</taxon>
    </lineage>
</organism>
<sequence length="48" mass="5528">MEISGEFLLTFLPLVAIYLGALAVVRYDTKKLEKKIDMLEKKIDDLNK</sequence>
<dbReference type="EMBL" id="JARQDV010000018">
    <property type="protein sequence ID" value="MDT2966094.1"/>
    <property type="molecule type" value="Genomic_DNA"/>
</dbReference>
<comment type="caution">
    <text evidence="2">The sequence shown here is derived from an EMBL/GenBank/DDBJ whole genome shotgun (WGS) entry which is preliminary data.</text>
</comment>
<evidence type="ECO:0000313" key="3">
    <source>
        <dbReference type="Proteomes" id="UP001268896"/>
    </source>
</evidence>
<keyword evidence="1" id="KW-0812">Transmembrane</keyword>